<keyword evidence="1" id="KW-0805">Transcription regulation</keyword>
<proteinExistence type="predicted"/>
<dbReference type="AlphaFoldDB" id="F9EQT0"/>
<dbReference type="PROSITE" id="PS50943">
    <property type="entry name" value="HTH_CROC1"/>
    <property type="match status" value="1"/>
</dbReference>
<dbReference type="CDD" id="cd02209">
    <property type="entry name" value="cupin_XRE_C"/>
    <property type="match status" value="1"/>
</dbReference>
<dbReference type="GO" id="GO:0003700">
    <property type="term" value="F:DNA-binding transcription factor activity"/>
    <property type="evidence" value="ECO:0007669"/>
    <property type="project" value="TreeGrafter"/>
</dbReference>
<dbReference type="SMART" id="SM00530">
    <property type="entry name" value="HTH_XRE"/>
    <property type="match status" value="1"/>
</dbReference>
<keyword evidence="4" id="KW-1133">Transmembrane helix</keyword>
<dbReference type="InterPro" id="IPR013096">
    <property type="entry name" value="Cupin_2"/>
</dbReference>
<dbReference type="SUPFAM" id="SSF51182">
    <property type="entry name" value="RmlC-like cupins"/>
    <property type="match status" value="1"/>
</dbReference>
<dbReference type="HOGENOM" id="CLU_085376_5_0_0"/>
<dbReference type="Gene3D" id="2.60.120.10">
    <property type="entry name" value="Jelly Rolls"/>
    <property type="match status" value="1"/>
</dbReference>
<organism evidence="6 7">
    <name type="scientific">Fusobacterium animalis ATCC 51191</name>
    <dbReference type="NCBI Taxonomy" id="997347"/>
    <lineage>
        <taxon>Bacteria</taxon>
        <taxon>Fusobacteriati</taxon>
        <taxon>Fusobacteriota</taxon>
        <taxon>Fusobacteriia</taxon>
        <taxon>Fusobacteriales</taxon>
        <taxon>Fusobacteriaceae</taxon>
        <taxon>Fusobacterium</taxon>
    </lineage>
</organism>
<dbReference type="InterPro" id="IPR001387">
    <property type="entry name" value="Cro/C1-type_HTH"/>
</dbReference>
<evidence type="ECO:0000256" key="2">
    <source>
        <dbReference type="ARBA" id="ARBA00023125"/>
    </source>
</evidence>
<reference evidence="6 7" key="1">
    <citation type="submission" date="2011-05" db="EMBL/GenBank/DDBJ databases">
        <authorList>
            <person name="Muzny D."/>
            <person name="Qin X."/>
            <person name="Deng J."/>
            <person name="Jiang H."/>
            <person name="Liu Y."/>
            <person name="Qu J."/>
            <person name="Song X.-Z."/>
            <person name="Zhang L."/>
            <person name="Thornton R."/>
            <person name="Coyle M."/>
            <person name="Francisco L."/>
            <person name="Jackson L."/>
            <person name="Javaid M."/>
            <person name="Korchina V."/>
            <person name="Kovar C."/>
            <person name="Mata R."/>
            <person name="Mathew T."/>
            <person name="Ngo R."/>
            <person name="Nguyen L."/>
            <person name="Nguyen N."/>
            <person name="Okwuonu G."/>
            <person name="Ongeri F."/>
            <person name="Pham C."/>
            <person name="Simmons D."/>
            <person name="Wilczek-Boney K."/>
            <person name="Hale W."/>
            <person name="Jakkamsetti A."/>
            <person name="Pham P."/>
            <person name="Ruth R."/>
            <person name="San Lucas F."/>
            <person name="Warren J."/>
            <person name="Zhang J."/>
            <person name="Zhao Z."/>
            <person name="Zhou C."/>
            <person name="Zhu D."/>
            <person name="Lee S."/>
            <person name="Bess C."/>
            <person name="Blankenburg K."/>
            <person name="Forbes L."/>
            <person name="Fu Q."/>
            <person name="Gubbala S."/>
            <person name="Hirani K."/>
            <person name="Jayaseelan J.C."/>
            <person name="Lara F."/>
            <person name="Munidasa M."/>
            <person name="Palculict T."/>
            <person name="Patil S."/>
            <person name="Pu L.-L."/>
            <person name="Saada N."/>
            <person name="Tang L."/>
            <person name="Weissenberger G."/>
            <person name="Zhu Y."/>
            <person name="Hemphill L."/>
            <person name="Shang Y."/>
            <person name="Youmans B."/>
            <person name="Ayvaz T."/>
            <person name="Ross M."/>
            <person name="Santibanez J."/>
            <person name="Aqrawi P."/>
            <person name="Gross S."/>
            <person name="Joshi V."/>
            <person name="Fowler G."/>
            <person name="Nazareth L."/>
            <person name="Reid J."/>
            <person name="Worley K."/>
            <person name="Petrosino J."/>
            <person name="Highlander S."/>
            <person name="Gibbs R."/>
        </authorList>
    </citation>
    <scope>NUCLEOTIDE SEQUENCE [LARGE SCALE GENOMIC DNA]</scope>
    <source>
        <strain evidence="6 7">ATCC 51191</strain>
    </source>
</reference>
<keyword evidence="7" id="KW-1185">Reference proteome</keyword>
<dbReference type="Proteomes" id="UP000005392">
    <property type="component" value="Unassembled WGS sequence"/>
</dbReference>
<dbReference type="PANTHER" id="PTHR46797">
    <property type="entry name" value="HTH-TYPE TRANSCRIPTIONAL REGULATOR"/>
    <property type="match status" value="1"/>
</dbReference>
<comment type="caution">
    <text evidence="6">The sequence shown here is derived from an EMBL/GenBank/DDBJ whole genome shotgun (WGS) entry which is preliminary data.</text>
</comment>
<feature type="domain" description="HTH cro/C1-type" evidence="5">
    <location>
        <begin position="39"/>
        <end position="93"/>
    </location>
</feature>
<accession>F9EQT0</accession>
<keyword evidence="4" id="KW-0812">Transmembrane</keyword>
<dbReference type="InterPro" id="IPR010982">
    <property type="entry name" value="Lambda_DNA-bd_dom_sf"/>
</dbReference>
<keyword evidence="3" id="KW-0804">Transcription</keyword>
<protein>
    <submittedName>
        <fullName evidence="6">DNA-binding protein</fullName>
    </submittedName>
</protein>
<dbReference type="GO" id="GO:0003677">
    <property type="term" value="F:DNA binding"/>
    <property type="evidence" value="ECO:0007669"/>
    <property type="project" value="UniProtKB-KW"/>
</dbReference>
<dbReference type="EMBL" id="AFQD01000447">
    <property type="protein sequence ID" value="EGQ78688.1"/>
    <property type="molecule type" value="Genomic_DNA"/>
</dbReference>
<dbReference type="Pfam" id="PF01381">
    <property type="entry name" value="HTH_3"/>
    <property type="match status" value="1"/>
</dbReference>
<dbReference type="STRING" id="76859.RN98_05795"/>
<feature type="transmembrane region" description="Helical" evidence="4">
    <location>
        <begin position="6"/>
        <end position="28"/>
    </location>
</feature>
<evidence type="ECO:0000313" key="6">
    <source>
        <dbReference type="EMBL" id="EGQ78688.1"/>
    </source>
</evidence>
<evidence type="ECO:0000256" key="1">
    <source>
        <dbReference type="ARBA" id="ARBA00023015"/>
    </source>
</evidence>
<dbReference type="InterPro" id="IPR011051">
    <property type="entry name" value="RmlC_Cupin_sf"/>
</dbReference>
<dbReference type="PANTHER" id="PTHR46797:SF23">
    <property type="entry name" value="HTH-TYPE TRANSCRIPTIONAL REGULATOR SUTR"/>
    <property type="match status" value="1"/>
</dbReference>
<gene>
    <name evidence="6" type="ORF">HMPREF9094_2285</name>
</gene>
<evidence type="ECO:0000259" key="5">
    <source>
        <dbReference type="PROSITE" id="PS50943"/>
    </source>
</evidence>
<dbReference type="Gene3D" id="1.10.260.40">
    <property type="entry name" value="lambda repressor-like DNA-binding domains"/>
    <property type="match status" value="1"/>
</dbReference>
<evidence type="ECO:0000313" key="7">
    <source>
        <dbReference type="Proteomes" id="UP000005392"/>
    </source>
</evidence>
<evidence type="ECO:0000256" key="4">
    <source>
        <dbReference type="SAM" id="Phobius"/>
    </source>
</evidence>
<dbReference type="GO" id="GO:0005829">
    <property type="term" value="C:cytosol"/>
    <property type="evidence" value="ECO:0007669"/>
    <property type="project" value="TreeGrafter"/>
</dbReference>
<dbReference type="SUPFAM" id="SSF47413">
    <property type="entry name" value="lambda repressor-like DNA-binding domains"/>
    <property type="match status" value="1"/>
</dbReference>
<dbReference type="PATRIC" id="fig|997347.4.peg.2083"/>
<evidence type="ECO:0000256" key="3">
    <source>
        <dbReference type="ARBA" id="ARBA00023163"/>
    </source>
</evidence>
<keyword evidence="2 6" id="KW-0238">DNA-binding</keyword>
<dbReference type="InterPro" id="IPR014710">
    <property type="entry name" value="RmlC-like_jellyroll"/>
</dbReference>
<dbReference type="Pfam" id="PF07883">
    <property type="entry name" value="Cupin_2"/>
    <property type="match status" value="1"/>
</dbReference>
<dbReference type="CDD" id="cd00093">
    <property type="entry name" value="HTH_XRE"/>
    <property type="match status" value="1"/>
</dbReference>
<name>F9EQT0_9FUSO</name>
<sequence>MIYHILYDIIIQIVLYIVKIFLLWGIILDRLNILVSENIKRIRQEKNLSLGDLAKLSDVSKSMLAQIERGEGNPTLSTLWKIANGMQVSFNTLISQPKLPYKVIKLAEIEPILDMNGELKNYSLFSDIENNFSVYQIEVGKEISWISEAHLHGTAEFVIVIQGTLEIKLEEKTFILKKGENLWFKADVLHSYCNLDEGTTIFHNILYNK</sequence>
<keyword evidence="4" id="KW-0472">Membrane</keyword>
<dbReference type="InterPro" id="IPR050807">
    <property type="entry name" value="TransReg_Diox_bact_type"/>
</dbReference>